<organism evidence="7 8">
    <name type="scientific">Planktothrix tepida PCC 9214</name>
    <dbReference type="NCBI Taxonomy" id="671072"/>
    <lineage>
        <taxon>Bacteria</taxon>
        <taxon>Bacillati</taxon>
        <taxon>Cyanobacteriota</taxon>
        <taxon>Cyanophyceae</taxon>
        <taxon>Oscillatoriophycideae</taxon>
        <taxon>Oscillatoriales</taxon>
        <taxon>Microcoleaceae</taxon>
        <taxon>Planktothrix</taxon>
    </lineage>
</organism>
<evidence type="ECO:0000256" key="1">
    <source>
        <dbReference type="ARBA" id="ARBA00005854"/>
    </source>
</evidence>
<feature type="domain" description="D-isomer specific 2-hydroxyacid dehydrogenase NAD-binding" evidence="6">
    <location>
        <begin position="113"/>
        <end position="283"/>
    </location>
</feature>
<evidence type="ECO:0000259" key="6">
    <source>
        <dbReference type="Pfam" id="PF02826"/>
    </source>
</evidence>
<protein>
    <submittedName>
        <fullName evidence="7">Phosphoglycerate dehydrogenase</fullName>
    </submittedName>
</protein>
<dbReference type="Pfam" id="PF02826">
    <property type="entry name" value="2-Hacid_dh_C"/>
    <property type="match status" value="1"/>
</dbReference>
<evidence type="ECO:0000313" key="8">
    <source>
        <dbReference type="Proteomes" id="UP000184315"/>
    </source>
</evidence>
<dbReference type="SUPFAM" id="SSF52283">
    <property type="entry name" value="Formate/glycerate dehydrogenase catalytic domain-like"/>
    <property type="match status" value="1"/>
</dbReference>
<proteinExistence type="inferred from homology"/>
<dbReference type="AlphaFoldDB" id="A0A1J1LSL1"/>
<reference evidence="8" key="1">
    <citation type="submission" date="2015-10" db="EMBL/GenBank/DDBJ databases">
        <authorList>
            <person name="Regsiter A."/>
            <person name="william w."/>
        </authorList>
    </citation>
    <scope>NUCLEOTIDE SEQUENCE [LARGE SCALE GENOMIC DNA]</scope>
</reference>
<dbReference type="GO" id="GO:0006564">
    <property type="term" value="P:L-serine biosynthetic process"/>
    <property type="evidence" value="ECO:0007669"/>
    <property type="project" value="UniProtKB-ARBA"/>
</dbReference>
<dbReference type="Proteomes" id="UP000184315">
    <property type="component" value="Unassembled WGS sequence"/>
</dbReference>
<keyword evidence="2 4" id="KW-0560">Oxidoreductase</keyword>
<dbReference type="SUPFAM" id="SSF51735">
    <property type="entry name" value="NAD(P)-binding Rossmann-fold domains"/>
    <property type="match status" value="1"/>
</dbReference>
<dbReference type="InterPro" id="IPR050418">
    <property type="entry name" value="D-iso_2-hydroxyacid_DH_PdxB"/>
</dbReference>
<evidence type="ECO:0000313" key="7">
    <source>
        <dbReference type="EMBL" id="CUR35592.1"/>
    </source>
</evidence>
<dbReference type="InterPro" id="IPR006140">
    <property type="entry name" value="D-isomer_DH_NAD-bd"/>
</dbReference>
<keyword evidence="3" id="KW-0520">NAD</keyword>
<dbReference type="InterPro" id="IPR029753">
    <property type="entry name" value="D-isomer_DH_CS"/>
</dbReference>
<gene>
    <name evidence="7" type="ORF">PL9214670218</name>
</gene>
<evidence type="ECO:0000259" key="5">
    <source>
        <dbReference type="Pfam" id="PF00389"/>
    </source>
</evidence>
<feature type="domain" description="D-isomer specific 2-hydroxyacid dehydrogenase catalytic" evidence="5">
    <location>
        <begin position="25"/>
        <end position="313"/>
    </location>
</feature>
<dbReference type="GO" id="GO:0051287">
    <property type="term" value="F:NAD binding"/>
    <property type="evidence" value="ECO:0007669"/>
    <property type="project" value="InterPro"/>
</dbReference>
<dbReference type="InterPro" id="IPR036291">
    <property type="entry name" value="NAD(P)-bd_dom_sf"/>
</dbReference>
<dbReference type="GO" id="GO:0047545">
    <property type="term" value="F:(S)-2-hydroxyglutarate dehydrogenase activity"/>
    <property type="evidence" value="ECO:0007669"/>
    <property type="project" value="UniProtKB-ARBA"/>
</dbReference>
<dbReference type="Gene3D" id="3.40.50.720">
    <property type="entry name" value="NAD(P)-binding Rossmann-like Domain"/>
    <property type="match status" value="2"/>
</dbReference>
<dbReference type="EMBL" id="CZDF01000174">
    <property type="protein sequence ID" value="CUR35592.1"/>
    <property type="molecule type" value="Genomic_DNA"/>
</dbReference>
<dbReference type="GO" id="GO:0004617">
    <property type="term" value="F:phosphoglycerate dehydrogenase activity"/>
    <property type="evidence" value="ECO:0007669"/>
    <property type="project" value="UniProtKB-ARBA"/>
</dbReference>
<dbReference type="FunFam" id="3.40.50.720:FF:000041">
    <property type="entry name" value="D-3-phosphoglycerate dehydrogenase"/>
    <property type="match status" value="1"/>
</dbReference>
<dbReference type="PANTHER" id="PTHR43761">
    <property type="entry name" value="D-ISOMER SPECIFIC 2-HYDROXYACID DEHYDROGENASE FAMILY PROTEIN (AFU_ORTHOLOGUE AFUA_1G13630)"/>
    <property type="match status" value="1"/>
</dbReference>
<comment type="similarity">
    <text evidence="1 4">Belongs to the D-isomer specific 2-hydroxyacid dehydrogenase family.</text>
</comment>
<evidence type="ECO:0000256" key="4">
    <source>
        <dbReference type="RuleBase" id="RU003719"/>
    </source>
</evidence>
<dbReference type="Pfam" id="PF00389">
    <property type="entry name" value="2-Hacid_dh"/>
    <property type="match status" value="1"/>
</dbReference>
<evidence type="ECO:0000256" key="2">
    <source>
        <dbReference type="ARBA" id="ARBA00023002"/>
    </source>
</evidence>
<dbReference type="PANTHER" id="PTHR43761:SF1">
    <property type="entry name" value="D-ISOMER SPECIFIC 2-HYDROXYACID DEHYDROGENASE CATALYTIC DOMAIN-CONTAINING PROTEIN-RELATED"/>
    <property type="match status" value="1"/>
</dbReference>
<sequence>MIISNKENSVVCVDRLNILPQHKLVLQSCANTVFYEDLPNDSQIVDRVACATIAIVNRVKVSKVFLENAVNLKYLITSNVGYDNVNLELASSYKVKVINCPTYCSDATAEHTIGLLFSIIRKIVEANLDIRNGYWRKNLYTGMELKGRTICLIGKGNVGTRVGKIALSLGLNVSYVTKETPFSEIESLVSNADVISLHIPLNYKTHHFFNAKLISLMKKKAYLINTSRGGIIDQDFLFEALKSNLIAGAALDVFAEEPIDNKTNYSINELACLDNVVVTPHIGFRTEESLWKLGEELLKNVKSCLEGNAINVVQI</sequence>
<dbReference type="PROSITE" id="PS00670">
    <property type="entry name" value="D_2_HYDROXYACID_DH_2"/>
    <property type="match status" value="1"/>
</dbReference>
<evidence type="ECO:0000256" key="3">
    <source>
        <dbReference type="ARBA" id="ARBA00023027"/>
    </source>
</evidence>
<dbReference type="STRING" id="671072.PL9214670218"/>
<name>A0A1J1LSL1_9CYAN</name>
<accession>A0A1J1LSL1</accession>
<dbReference type="RefSeq" id="WP_083580227.1">
    <property type="nucleotide sequence ID" value="NZ_LN889815.1"/>
</dbReference>
<dbReference type="OrthoDB" id="9805416at2"/>
<keyword evidence="8" id="KW-1185">Reference proteome</keyword>
<dbReference type="InterPro" id="IPR006139">
    <property type="entry name" value="D-isomer_2_OHA_DH_cat_dom"/>
</dbReference>
<dbReference type="PROSITE" id="PS00671">
    <property type="entry name" value="D_2_HYDROXYACID_DH_3"/>
    <property type="match status" value="1"/>
</dbReference>